<dbReference type="Proteomes" id="UP000252558">
    <property type="component" value="Unassembled WGS sequence"/>
</dbReference>
<reference evidence="2 3" key="1">
    <citation type="submission" date="2018-07" db="EMBL/GenBank/DDBJ databases">
        <title>Corallincola holothuriorum sp. nov., a new facultative anaerobe isolated from sea cucumber Apostichopus japonicus.</title>
        <authorList>
            <person name="Xia H."/>
        </authorList>
    </citation>
    <scope>NUCLEOTIDE SEQUENCE [LARGE SCALE GENOMIC DNA]</scope>
    <source>
        <strain evidence="2 3">C4</strain>
    </source>
</reference>
<organism evidence="2 3">
    <name type="scientific">Corallincola holothuriorum</name>
    <dbReference type="NCBI Taxonomy" id="2282215"/>
    <lineage>
        <taxon>Bacteria</taxon>
        <taxon>Pseudomonadati</taxon>
        <taxon>Pseudomonadota</taxon>
        <taxon>Gammaproteobacteria</taxon>
        <taxon>Alteromonadales</taxon>
        <taxon>Psychromonadaceae</taxon>
        <taxon>Corallincola</taxon>
    </lineage>
</organism>
<evidence type="ECO:0000313" key="2">
    <source>
        <dbReference type="EMBL" id="RCU50355.1"/>
    </source>
</evidence>
<feature type="domain" description="GST N-terminal" evidence="1">
    <location>
        <begin position="1"/>
        <end position="78"/>
    </location>
</feature>
<accession>A0A368NKQ7</accession>
<dbReference type="EMBL" id="QPID01000004">
    <property type="protein sequence ID" value="RCU50355.1"/>
    <property type="molecule type" value="Genomic_DNA"/>
</dbReference>
<protein>
    <submittedName>
        <fullName evidence="2">Glutathione S-transferase</fullName>
    </submittedName>
</protein>
<dbReference type="PANTHER" id="PTHR42673:SF21">
    <property type="entry name" value="GLUTATHIONE S-TRANSFERASE YFCF"/>
    <property type="match status" value="1"/>
</dbReference>
<dbReference type="GO" id="GO:0004364">
    <property type="term" value="F:glutathione transferase activity"/>
    <property type="evidence" value="ECO:0007669"/>
    <property type="project" value="TreeGrafter"/>
</dbReference>
<comment type="caution">
    <text evidence="2">The sequence shown here is derived from an EMBL/GenBank/DDBJ whole genome shotgun (WGS) entry which is preliminary data.</text>
</comment>
<keyword evidence="2" id="KW-0808">Transferase</keyword>
<dbReference type="GO" id="GO:0006749">
    <property type="term" value="P:glutathione metabolic process"/>
    <property type="evidence" value="ECO:0007669"/>
    <property type="project" value="TreeGrafter"/>
</dbReference>
<dbReference type="GO" id="GO:0016034">
    <property type="term" value="F:maleylacetoacetate isomerase activity"/>
    <property type="evidence" value="ECO:0007669"/>
    <property type="project" value="TreeGrafter"/>
</dbReference>
<dbReference type="RefSeq" id="WP_114337845.1">
    <property type="nucleotide sequence ID" value="NZ_QPID01000004.1"/>
</dbReference>
<name>A0A368NKQ7_9GAMM</name>
<dbReference type="InterPro" id="IPR036249">
    <property type="entry name" value="Thioredoxin-like_sf"/>
</dbReference>
<dbReference type="OrthoDB" id="8634103at2"/>
<dbReference type="PANTHER" id="PTHR42673">
    <property type="entry name" value="MALEYLACETOACETATE ISOMERASE"/>
    <property type="match status" value="1"/>
</dbReference>
<keyword evidence="3" id="KW-1185">Reference proteome</keyword>
<dbReference type="PROSITE" id="PS50404">
    <property type="entry name" value="GST_NTER"/>
    <property type="match status" value="1"/>
</dbReference>
<sequence length="220" mass="25043">MKLVGMLDSPFVRRVAISMQCLQLPFEHQALSVFRDIDEFKKLSPVVKAPSLLCDDGTVLLDSNLILDYLETLASQNNAENRLLLPTDVAQRSQALHCIGLAMIACEKSVQIYYEWKLRPVESQFQAWLERISEQLETAYRELELSLSQWPAATKPSELDQVLISAAVAWRFTCEYLPELVPQWQLPILSELSQWAESRPEFQRAGFGEEPYPVMPTGAI</sequence>
<evidence type="ECO:0000313" key="3">
    <source>
        <dbReference type="Proteomes" id="UP000252558"/>
    </source>
</evidence>
<gene>
    <name evidence="2" type="ORF">DU002_07975</name>
</gene>
<dbReference type="AlphaFoldDB" id="A0A368NKQ7"/>
<proteinExistence type="predicted"/>
<dbReference type="Pfam" id="PF13417">
    <property type="entry name" value="GST_N_3"/>
    <property type="match status" value="1"/>
</dbReference>
<dbReference type="Gene3D" id="1.20.1050.10">
    <property type="match status" value="1"/>
</dbReference>
<dbReference type="SUPFAM" id="SSF52833">
    <property type="entry name" value="Thioredoxin-like"/>
    <property type="match status" value="1"/>
</dbReference>
<dbReference type="Gene3D" id="3.40.30.10">
    <property type="entry name" value="Glutaredoxin"/>
    <property type="match status" value="1"/>
</dbReference>
<evidence type="ECO:0000259" key="1">
    <source>
        <dbReference type="PROSITE" id="PS50404"/>
    </source>
</evidence>
<dbReference type="InterPro" id="IPR004045">
    <property type="entry name" value="Glutathione_S-Trfase_N"/>
</dbReference>
<dbReference type="GO" id="GO:0006559">
    <property type="term" value="P:L-phenylalanine catabolic process"/>
    <property type="evidence" value="ECO:0007669"/>
    <property type="project" value="TreeGrafter"/>
</dbReference>